<gene>
    <name evidence="2" type="ORF">SPARVUS_LOCUS11822774</name>
</gene>
<dbReference type="InterPro" id="IPR001304">
    <property type="entry name" value="C-type_lectin-like"/>
</dbReference>
<sequence length="92" mass="10428">MVSCRKEEGDLASLHNVEESSFANSNFEFEGAGHVWLGLNDLKTQMYFEWSDGTAVTYTAWKRGEPSHIDNRREDCVALNTTVGHWTDQACE</sequence>
<dbReference type="EMBL" id="CATNWA010016734">
    <property type="protein sequence ID" value="CAI9595028.1"/>
    <property type="molecule type" value="Genomic_DNA"/>
</dbReference>
<proteinExistence type="predicted"/>
<dbReference type="InterPro" id="IPR016186">
    <property type="entry name" value="C-type_lectin-like/link_sf"/>
</dbReference>
<comment type="caution">
    <text evidence="2">The sequence shown here is derived from an EMBL/GenBank/DDBJ whole genome shotgun (WGS) entry which is preliminary data.</text>
</comment>
<dbReference type="InterPro" id="IPR050111">
    <property type="entry name" value="C-type_lectin/snaclec_domain"/>
</dbReference>
<dbReference type="SUPFAM" id="SSF56436">
    <property type="entry name" value="C-type lectin-like"/>
    <property type="match status" value="1"/>
</dbReference>
<feature type="domain" description="C-type lectin" evidence="1">
    <location>
        <begin position="1"/>
        <end position="92"/>
    </location>
</feature>
<evidence type="ECO:0000313" key="2">
    <source>
        <dbReference type="EMBL" id="CAI9595028.1"/>
    </source>
</evidence>
<reference evidence="2" key="1">
    <citation type="submission" date="2023-05" db="EMBL/GenBank/DDBJ databases">
        <authorList>
            <person name="Stuckert A."/>
        </authorList>
    </citation>
    <scope>NUCLEOTIDE SEQUENCE</scope>
</reference>
<dbReference type="Pfam" id="PF00059">
    <property type="entry name" value="Lectin_C"/>
    <property type="match status" value="1"/>
</dbReference>
<feature type="non-terminal residue" evidence="2">
    <location>
        <position position="92"/>
    </location>
</feature>
<dbReference type="CDD" id="cd00037">
    <property type="entry name" value="CLECT"/>
    <property type="match status" value="1"/>
</dbReference>
<keyword evidence="3" id="KW-1185">Reference proteome</keyword>
<dbReference type="Proteomes" id="UP001162483">
    <property type="component" value="Unassembled WGS sequence"/>
</dbReference>
<dbReference type="PANTHER" id="PTHR22803">
    <property type="entry name" value="MANNOSE, PHOSPHOLIPASE, LECTIN RECEPTOR RELATED"/>
    <property type="match status" value="1"/>
</dbReference>
<dbReference type="InterPro" id="IPR016187">
    <property type="entry name" value="CTDL_fold"/>
</dbReference>
<evidence type="ECO:0000313" key="3">
    <source>
        <dbReference type="Proteomes" id="UP001162483"/>
    </source>
</evidence>
<accession>A0ABN9FEF1</accession>
<protein>
    <recommendedName>
        <fullName evidence="1">C-type lectin domain-containing protein</fullName>
    </recommendedName>
</protein>
<name>A0ABN9FEF1_9NEOB</name>
<organism evidence="2 3">
    <name type="scientific">Staurois parvus</name>
    <dbReference type="NCBI Taxonomy" id="386267"/>
    <lineage>
        <taxon>Eukaryota</taxon>
        <taxon>Metazoa</taxon>
        <taxon>Chordata</taxon>
        <taxon>Craniata</taxon>
        <taxon>Vertebrata</taxon>
        <taxon>Euteleostomi</taxon>
        <taxon>Amphibia</taxon>
        <taxon>Batrachia</taxon>
        <taxon>Anura</taxon>
        <taxon>Neobatrachia</taxon>
        <taxon>Ranoidea</taxon>
        <taxon>Ranidae</taxon>
        <taxon>Staurois</taxon>
    </lineage>
</organism>
<dbReference type="PROSITE" id="PS50041">
    <property type="entry name" value="C_TYPE_LECTIN_2"/>
    <property type="match status" value="1"/>
</dbReference>
<dbReference type="Gene3D" id="3.10.100.10">
    <property type="entry name" value="Mannose-Binding Protein A, subunit A"/>
    <property type="match status" value="1"/>
</dbReference>
<evidence type="ECO:0000259" key="1">
    <source>
        <dbReference type="PROSITE" id="PS50041"/>
    </source>
</evidence>